<reference evidence="4" key="1">
    <citation type="submission" date="2017-02" db="UniProtKB">
        <authorList>
            <consortium name="WormBaseParasite"/>
        </authorList>
    </citation>
    <scope>IDENTIFICATION</scope>
</reference>
<evidence type="ECO:0000313" key="4">
    <source>
        <dbReference type="WBParaSite" id="SPAL_0000611900.1"/>
    </source>
</evidence>
<evidence type="ECO:0000256" key="1">
    <source>
        <dbReference type="SAM" id="MobiDB-lite"/>
    </source>
</evidence>
<dbReference type="PANTHER" id="PTHR35450">
    <property type="entry name" value="REVERSE TRANSCRIPTASE DOMAIN-CONTAINING PROTEIN"/>
    <property type="match status" value="1"/>
</dbReference>
<proteinExistence type="predicted"/>
<name>A0A0N5BJJ3_STREA</name>
<sequence length="1476" mass="168425">MVKRRKIQDNESSQGDEDRCNYQLTNSNTNTANGGEDGGQHQAEDISPRHRKKSKKSTMLTWGDREKSKLDIWLDHIKDRLRRFSRGQSTLVSWTLIPDEEVRLYAEAISGKELLAKTFKENISNFLQKERLSYIQNLRELSPKASRRNKSEVERRISLEYPNHYQEFVDKVQDINPVETPRVKRPCIKKTPERDNMTVTQPGLIPNINNELAEAIQDDTQQKDKPEERFDLVNSSSQEISPEIRRPPAKRRRDNQQSPVFLNISEELTEAPTQASTPTPQFENELNDTSLLTALNISQENNHSNQSGEGIPKERVYKSRVFPEETTLSSQDKAKLRRKIREGITFGHVLPQETKPKRVNPLLEMNTQQRFKYFLDKKSLPVCKRWDVNRRIPIDEINHLGYNELQKLIEKLESPTCSQNEYIQVNRAWPKIATAMMHTAQSYSGTNKSDFNLKQSKIVRRKKRMIRLSQTLHKAWKNRLNPSGKDKKLLAKMRIDAKEKHLNVKGLLKKVREEITFLEHKEKKEAEKAEGRKIRSMFDKSGSIKTVLQAGKTGKVPVKEKEAVKFFRNLLSQKITPPQLAIDEWVKSWEGRPITHDLDQVGQFLKSKLKYSRPFKTPGPNQVHPAAFKRFDSLARLLLAKVTGLLSGKFSLTEEDMTAQAFLLPKTDPPSNDPNDYRAINCINADIKYTNAVAYEYIYKNCFQYIATNQCAAFKGIPGTLHAMMVNYAILEQNPKATSVLYVDMKKAFDSVSHTAMKKAVNALNIPKSIKKHISGMLGLGGFTISNIIKDRRMKNNRVEIKQGIMQGCALAPCLFVVGMDIISYQLNKESKLVIGKSLTSLPEDYVDKLNHKFQNEQNTRIVVESARETDSDSVHLIKRADIESTNHISFVDDVKLFAKDNATIKKLKEIFESVALQLGLHVNAKKCGVLYNKKSDDQVRLEDIDELADCYKYLGIPELGRGISIDQLEKNLIKKITGSVSQVFKTKLNLGQKIKWYNSSIAPAVGYAVTHAFPAVRARSLPSLCQRLDCLVIKLLAGNISDSEQIAVRQRTTIISRLYCNPDSGGLGLKPLLCVAYESLTRHVANLWMNPINERVKGLNIQHELKGGKKTPLKQFDDLLKKILKVKCTYTKSGIILEGVYYDDVNGFTKAVTQLIKNWNNSLWYNKWIQKLDYAKAYHSLGLKMPWLKKAAVSDLEANLVMSSQQQSLPGLNWHINKRNNIFNKKCSLCQKVLNTSHILGSCDSKIARLKYTARHDAVLAAVTNSILKCLGAKYMPLQELRLLRENQIIGKDWSIGFDVPQLVEVGQIRENYEQVFGNENGCSNPVKKIAHNRPDLVLINHKLKKVILLEVAIVGNPRLIQQQVEIKNVRYMKNSQEVIGPDNYLLVNRAFNMSDHFKKKYGSEYEVEFVPFILGAYGEICPGFQEVLMKPLTVLLKQQHMKAMIANASRTAVVNTAYNLRFWLSIMESEVEEI</sequence>
<keyword evidence="3" id="KW-1185">Reference proteome</keyword>
<feature type="compositionally biased region" description="Polar residues" evidence="1">
    <location>
        <begin position="22"/>
        <end position="33"/>
    </location>
</feature>
<dbReference type="Pfam" id="PF00078">
    <property type="entry name" value="RVT_1"/>
    <property type="match status" value="1"/>
</dbReference>
<feature type="region of interest" description="Disordered" evidence="1">
    <location>
        <begin position="189"/>
        <end position="208"/>
    </location>
</feature>
<feature type="region of interest" description="Disordered" evidence="1">
    <location>
        <begin position="1"/>
        <end position="57"/>
    </location>
</feature>
<dbReference type="PROSITE" id="PS50878">
    <property type="entry name" value="RT_POL"/>
    <property type="match status" value="1"/>
</dbReference>
<accession>A0A0N5BJJ3</accession>
<feature type="region of interest" description="Disordered" evidence="1">
    <location>
        <begin position="230"/>
        <end position="256"/>
    </location>
</feature>
<evidence type="ECO:0000259" key="2">
    <source>
        <dbReference type="PROSITE" id="PS50878"/>
    </source>
</evidence>
<protein>
    <submittedName>
        <fullName evidence="4">Reverse transcriptase domain-containing protein</fullName>
    </submittedName>
</protein>
<organism evidence="3 4">
    <name type="scientific">Strongyloides papillosus</name>
    <name type="common">Intestinal threadworm</name>
    <dbReference type="NCBI Taxonomy" id="174720"/>
    <lineage>
        <taxon>Eukaryota</taxon>
        <taxon>Metazoa</taxon>
        <taxon>Ecdysozoa</taxon>
        <taxon>Nematoda</taxon>
        <taxon>Chromadorea</taxon>
        <taxon>Rhabditida</taxon>
        <taxon>Tylenchina</taxon>
        <taxon>Panagrolaimomorpha</taxon>
        <taxon>Strongyloidoidea</taxon>
        <taxon>Strongyloididae</taxon>
        <taxon>Strongyloides</taxon>
    </lineage>
</organism>
<dbReference type="STRING" id="174720.A0A0N5BJJ3"/>
<dbReference type="PANTHER" id="PTHR35450:SF2">
    <property type="entry name" value="REVERSE TRANSCRIPTASE DOMAIN-CONTAINING PROTEIN"/>
    <property type="match status" value="1"/>
</dbReference>
<feature type="domain" description="Reverse transcriptase" evidence="2">
    <location>
        <begin position="645"/>
        <end position="959"/>
    </location>
</feature>
<evidence type="ECO:0000313" key="3">
    <source>
        <dbReference type="Proteomes" id="UP000046392"/>
    </source>
</evidence>
<dbReference type="Proteomes" id="UP000046392">
    <property type="component" value="Unplaced"/>
</dbReference>
<dbReference type="WBParaSite" id="SPAL_0000611900.1">
    <property type="protein sequence ID" value="SPAL_0000611900.1"/>
    <property type="gene ID" value="SPAL_0000611900"/>
</dbReference>
<feature type="compositionally biased region" description="Basic and acidic residues" evidence="1">
    <location>
        <begin position="38"/>
        <end position="48"/>
    </location>
</feature>
<dbReference type="InterPro" id="IPR000477">
    <property type="entry name" value="RT_dom"/>
</dbReference>